<dbReference type="Pfam" id="PF00903">
    <property type="entry name" value="Glyoxalase"/>
    <property type="match status" value="1"/>
</dbReference>
<dbReference type="Proteomes" id="UP000193207">
    <property type="component" value="Unassembled WGS sequence"/>
</dbReference>
<evidence type="ECO:0000313" key="3">
    <source>
        <dbReference type="Proteomes" id="UP000193207"/>
    </source>
</evidence>
<dbReference type="RefSeq" id="WP_085818994.1">
    <property type="nucleotide sequence ID" value="NZ_FWFU01000004.1"/>
</dbReference>
<dbReference type="OrthoDB" id="9796521at2"/>
<dbReference type="AlphaFoldDB" id="A0A1X6ZVG3"/>
<evidence type="ECO:0000259" key="1">
    <source>
        <dbReference type="PROSITE" id="PS51819"/>
    </source>
</evidence>
<dbReference type="InterPro" id="IPR029068">
    <property type="entry name" value="Glyas_Bleomycin-R_OHBP_Dase"/>
</dbReference>
<name>A0A1X6ZVG3_9RHOB</name>
<dbReference type="InterPro" id="IPR037523">
    <property type="entry name" value="VOC_core"/>
</dbReference>
<evidence type="ECO:0000313" key="2">
    <source>
        <dbReference type="EMBL" id="SLN62035.1"/>
    </source>
</evidence>
<sequence length="125" mass="13681">MKFNKTGIILNTENYQACVTFYGEILGLAQLYQIDRPGETLTCFDMGGAYLMVETGGTSQPEGKTLETCPVKFRFNVDDVSDAAAELMARGVGVTVKEHDWGTTGEFHDPDGNRCALRSDRDFGG</sequence>
<proteinExistence type="predicted"/>
<reference evidence="2 3" key="1">
    <citation type="submission" date="2017-03" db="EMBL/GenBank/DDBJ databases">
        <authorList>
            <person name="Afonso C.L."/>
            <person name="Miller P.J."/>
            <person name="Scott M.A."/>
            <person name="Spackman E."/>
            <person name="Goraichik I."/>
            <person name="Dimitrov K.M."/>
            <person name="Suarez D.L."/>
            <person name="Swayne D.E."/>
        </authorList>
    </citation>
    <scope>NUCLEOTIDE SEQUENCE [LARGE SCALE GENOMIC DNA]</scope>
    <source>
        <strain evidence="2 3">CECT 8110</strain>
    </source>
</reference>
<protein>
    <submittedName>
        <fullName evidence="2">Glyoxalase-like domain protein</fullName>
    </submittedName>
</protein>
<accession>A0A1X6ZVG3</accession>
<dbReference type="EMBL" id="FWFU01000004">
    <property type="protein sequence ID" value="SLN62035.1"/>
    <property type="molecule type" value="Genomic_DNA"/>
</dbReference>
<dbReference type="Gene3D" id="3.10.180.10">
    <property type="entry name" value="2,3-Dihydroxybiphenyl 1,2-Dioxygenase, domain 1"/>
    <property type="match status" value="1"/>
</dbReference>
<dbReference type="SUPFAM" id="SSF54593">
    <property type="entry name" value="Glyoxalase/Bleomycin resistance protein/Dihydroxybiphenyl dioxygenase"/>
    <property type="match status" value="1"/>
</dbReference>
<feature type="domain" description="VOC" evidence="1">
    <location>
        <begin position="2"/>
        <end position="120"/>
    </location>
</feature>
<dbReference type="PROSITE" id="PS51819">
    <property type="entry name" value="VOC"/>
    <property type="match status" value="1"/>
</dbReference>
<organism evidence="2 3">
    <name type="scientific">Roseovarius halotolerans</name>
    <dbReference type="NCBI Taxonomy" id="505353"/>
    <lineage>
        <taxon>Bacteria</taxon>
        <taxon>Pseudomonadati</taxon>
        <taxon>Pseudomonadota</taxon>
        <taxon>Alphaproteobacteria</taxon>
        <taxon>Rhodobacterales</taxon>
        <taxon>Roseobacteraceae</taxon>
        <taxon>Roseovarius</taxon>
    </lineage>
</organism>
<gene>
    <name evidence="2" type="ORF">ROH8110_03490</name>
</gene>
<keyword evidence="3" id="KW-1185">Reference proteome</keyword>
<dbReference type="InterPro" id="IPR004360">
    <property type="entry name" value="Glyas_Fos-R_dOase_dom"/>
</dbReference>